<dbReference type="PANTHER" id="PTHR23309:SF49">
    <property type="entry name" value="PEROXISOMAL BIFUNCTIONAL ENZYME"/>
    <property type="match status" value="1"/>
</dbReference>
<evidence type="ECO:0000256" key="3">
    <source>
        <dbReference type="ARBA" id="ARBA00008750"/>
    </source>
</evidence>
<keyword evidence="6" id="KW-0442">Lipid degradation</keyword>
<dbReference type="InterPro" id="IPR029045">
    <property type="entry name" value="ClpP/crotonase-like_dom_sf"/>
</dbReference>
<evidence type="ECO:0000256" key="6">
    <source>
        <dbReference type="ARBA" id="ARBA00022963"/>
    </source>
</evidence>
<organism evidence="18 19">
    <name type="scientific">Cohaesibacter gelatinilyticus</name>
    <dbReference type="NCBI Taxonomy" id="372072"/>
    <lineage>
        <taxon>Bacteria</taxon>
        <taxon>Pseudomonadati</taxon>
        <taxon>Pseudomonadota</taxon>
        <taxon>Alphaproteobacteria</taxon>
        <taxon>Hyphomicrobiales</taxon>
        <taxon>Cohaesibacteraceae</taxon>
    </lineage>
</organism>
<evidence type="ECO:0000256" key="5">
    <source>
        <dbReference type="ARBA" id="ARBA00022832"/>
    </source>
</evidence>
<dbReference type="GO" id="GO:0016853">
    <property type="term" value="F:isomerase activity"/>
    <property type="evidence" value="ECO:0007669"/>
    <property type="project" value="UniProtKB-KW"/>
</dbReference>
<comment type="similarity">
    <text evidence="3">In the N-terminal section; belongs to the enoyl-CoA hydratase/isomerase family.</text>
</comment>
<sequence length="704" mass="76286">MDQHNHPNPVSVIKAENGIAVIQIDNPPVNALSHAVRLGLKQAIEQVEVDESIKGAVLHCLGRTFIAGADIKELGKPPKQPYLPDVIAYLDACSKPLVSALHGTALGGGFEVAMGCHYRVALPQARVGLPEVKLGIIPGAGGTQRLPRLIGQEKAADIITSCRQVKMTEALEIGLIDALIDENDLLEGAKSFLIKQFGTGEAPVSISKRPIMETNEESYASLKAKVTKRTRGQISPIKALESIDNAATLSFEEGMAAERAIFLELASSDQAAALRHAFFGERTIAKVPGLENIDPRSVTDVAVIGAGNMGSGIAAAFADAGYSVTVVEMSEAGLEQGKGRVAGIYQGGVKRGKLTQEQAERKIASFSFTTQLADLSRSDLVIEAVFEDMQVKKDLFTNLQSVVGPDCILATNTSYLDINEIASVLEKPENVVGLHFFSPANIMKLLEIVDAEKTAPEVLATALAVGKKLRKIAVIAGVCDGFIGNRIWARNRQLLEFFLEDGAEVEDIDKAMLEFGFPMGPYSVFDLSGLDIAWAQRKRKKTSMKPAERYVEIPDLLCEQGRLGIKAGKGWYDYEDGSRKPQPSSEVAKLVASERVRKGISQRKLSSEEIQKRVLAGMINEGCKILQEKIALRPVDIDMVLLNGYGYPVWRGGPMFAADQLGLADIVRTLKEMEAEYGEGWEVSPVLAACIERGMKLAEWQCTE</sequence>
<dbReference type="GO" id="GO:0004300">
    <property type="term" value="F:enoyl-CoA hydratase activity"/>
    <property type="evidence" value="ECO:0007669"/>
    <property type="project" value="UniProtKB-ARBA"/>
</dbReference>
<dbReference type="GO" id="GO:0003857">
    <property type="term" value="F:(3S)-3-hydroxyacyl-CoA dehydrogenase (NAD+) activity"/>
    <property type="evidence" value="ECO:0007669"/>
    <property type="project" value="UniProtKB-EC"/>
</dbReference>
<dbReference type="GO" id="GO:0006635">
    <property type="term" value="P:fatty acid beta-oxidation"/>
    <property type="evidence" value="ECO:0007669"/>
    <property type="project" value="UniProtKB-UniPathway"/>
</dbReference>
<dbReference type="EMBL" id="OBEL01000001">
    <property type="protein sequence ID" value="SNZ07157.1"/>
    <property type="molecule type" value="Genomic_DNA"/>
</dbReference>
<evidence type="ECO:0000256" key="2">
    <source>
        <dbReference type="ARBA" id="ARBA00005005"/>
    </source>
</evidence>
<comment type="subunit">
    <text evidence="4">Monomer.</text>
</comment>
<dbReference type="Gene3D" id="3.40.50.720">
    <property type="entry name" value="NAD(P)-binding Rossmann-like Domain"/>
    <property type="match status" value="1"/>
</dbReference>
<feature type="domain" description="3-hydroxyacyl-CoA dehydrogenase C-terminal" evidence="16">
    <location>
        <begin position="612"/>
        <end position="692"/>
    </location>
</feature>
<dbReference type="FunFam" id="1.10.1040.50:FF:000006">
    <property type="entry name" value="Peroxisomal bifunctional enzyme"/>
    <property type="match status" value="1"/>
</dbReference>
<dbReference type="Pfam" id="PF00725">
    <property type="entry name" value="3HCDH"/>
    <property type="match status" value="2"/>
</dbReference>
<keyword evidence="11" id="KW-0413">Isomerase</keyword>
<reference evidence="18 19" key="1">
    <citation type="submission" date="2017-09" db="EMBL/GenBank/DDBJ databases">
        <authorList>
            <person name="Ehlers B."/>
            <person name="Leendertz F.H."/>
        </authorList>
    </citation>
    <scope>NUCLEOTIDE SEQUENCE [LARGE SCALE GENOMIC DNA]</scope>
    <source>
        <strain evidence="18 19">DSM 18289</strain>
    </source>
</reference>
<dbReference type="InterPro" id="IPR006176">
    <property type="entry name" value="3-OHacyl-CoA_DH_NAD-bd"/>
</dbReference>
<dbReference type="RefSeq" id="WP_097151988.1">
    <property type="nucleotide sequence ID" value="NZ_OBEL01000001.1"/>
</dbReference>
<dbReference type="Gene3D" id="3.90.226.10">
    <property type="entry name" value="2-enoyl-CoA Hydratase, Chain A, domain 1"/>
    <property type="match status" value="1"/>
</dbReference>
<evidence type="ECO:0000256" key="13">
    <source>
        <dbReference type="ARBA" id="ARBA00023268"/>
    </source>
</evidence>
<keyword evidence="12" id="KW-0456">Lyase</keyword>
<accession>A0A285NDY3</accession>
<keyword evidence="7" id="KW-0560">Oxidoreductase</keyword>
<evidence type="ECO:0000256" key="11">
    <source>
        <dbReference type="ARBA" id="ARBA00023235"/>
    </source>
</evidence>
<evidence type="ECO:0000256" key="8">
    <source>
        <dbReference type="ARBA" id="ARBA00023027"/>
    </source>
</evidence>
<dbReference type="Pfam" id="PF02737">
    <property type="entry name" value="3HCDH_N"/>
    <property type="match status" value="1"/>
</dbReference>
<feature type="domain" description="3-hydroxyacyl-CoA dehydrogenase NAD binding" evidence="17">
    <location>
        <begin position="301"/>
        <end position="476"/>
    </location>
</feature>
<evidence type="ECO:0000313" key="19">
    <source>
        <dbReference type="Proteomes" id="UP000219439"/>
    </source>
</evidence>
<keyword evidence="19" id="KW-1185">Reference proteome</keyword>
<comment type="subcellular location">
    <subcellularLocation>
        <location evidence="1">Peroxisome</location>
    </subcellularLocation>
</comment>
<dbReference type="SUPFAM" id="SSF48179">
    <property type="entry name" value="6-phosphogluconate dehydrogenase C-terminal domain-like"/>
    <property type="match status" value="2"/>
</dbReference>
<keyword evidence="13" id="KW-0511">Multifunctional enzyme</keyword>
<dbReference type="UniPathway" id="UPA00659"/>
<dbReference type="FunFam" id="3.40.50.720:FF:000009">
    <property type="entry name" value="Fatty oxidation complex, alpha subunit"/>
    <property type="match status" value="1"/>
</dbReference>
<dbReference type="PANTHER" id="PTHR23309">
    <property type="entry name" value="3-HYDROXYACYL-COA DEHYROGENASE"/>
    <property type="match status" value="1"/>
</dbReference>
<keyword evidence="5" id="KW-0276">Fatty acid metabolism</keyword>
<protein>
    <submittedName>
        <fullName evidence="18">Short chain enoyl-CoA hydratase /3-hydroxyacyl-CoA dehydrogenase</fullName>
    </submittedName>
</protein>
<evidence type="ECO:0000256" key="15">
    <source>
        <dbReference type="RuleBase" id="RU003707"/>
    </source>
</evidence>
<evidence type="ECO:0000259" key="17">
    <source>
        <dbReference type="Pfam" id="PF02737"/>
    </source>
</evidence>
<dbReference type="OrthoDB" id="9771883at2"/>
<feature type="domain" description="3-hydroxyacyl-CoA dehydrogenase C-terminal" evidence="16">
    <location>
        <begin position="481"/>
        <end position="574"/>
    </location>
</feature>
<keyword evidence="9" id="KW-0443">Lipid metabolism</keyword>
<name>A0A285NDY3_9HYPH</name>
<evidence type="ECO:0000256" key="10">
    <source>
        <dbReference type="ARBA" id="ARBA00023140"/>
    </source>
</evidence>
<dbReference type="InterPro" id="IPR008927">
    <property type="entry name" value="6-PGluconate_DH-like_C_sf"/>
</dbReference>
<dbReference type="Proteomes" id="UP000219439">
    <property type="component" value="Unassembled WGS sequence"/>
</dbReference>
<evidence type="ECO:0000256" key="1">
    <source>
        <dbReference type="ARBA" id="ARBA00004275"/>
    </source>
</evidence>
<proteinExistence type="inferred from homology"/>
<evidence type="ECO:0000259" key="16">
    <source>
        <dbReference type="Pfam" id="PF00725"/>
    </source>
</evidence>
<dbReference type="CDD" id="cd06558">
    <property type="entry name" value="crotonase-like"/>
    <property type="match status" value="1"/>
</dbReference>
<comment type="similarity">
    <text evidence="15">Belongs to the enoyl-CoA hydratase/isomerase family.</text>
</comment>
<evidence type="ECO:0000256" key="9">
    <source>
        <dbReference type="ARBA" id="ARBA00023098"/>
    </source>
</evidence>
<comment type="pathway">
    <text evidence="2">Lipid metabolism; fatty acid beta-oxidation.</text>
</comment>
<dbReference type="SUPFAM" id="SSF52096">
    <property type="entry name" value="ClpP/crotonase"/>
    <property type="match status" value="1"/>
</dbReference>
<keyword evidence="10" id="KW-0576">Peroxisome</keyword>
<evidence type="ECO:0000313" key="18">
    <source>
        <dbReference type="EMBL" id="SNZ07157.1"/>
    </source>
</evidence>
<evidence type="ECO:0000256" key="4">
    <source>
        <dbReference type="ARBA" id="ARBA00011245"/>
    </source>
</evidence>
<dbReference type="InterPro" id="IPR036291">
    <property type="entry name" value="NAD(P)-bd_dom_sf"/>
</dbReference>
<dbReference type="Pfam" id="PF00378">
    <property type="entry name" value="ECH_1"/>
    <property type="match status" value="1"/>
</dbReference>
<gene>
    <name evidence="18" type="ORF">SAMN06265368_0686</name>
</gene>
<dbReference type="PROSITE" id="PS00166">
    <property type="entry name" value="ENOYL_COA_HYDRATASE"/>
    <property type="match status" value="1"/>
</dbReference>
<evidence type="ECO:0000256" key="12">
    <source>
        <dbReference type="ARBA" id="ARBA00023239"/>
    </source>
</evidence>
<comment type="catalytic activity">
    <reaction evidence="14">
        <text>a (3S)-3-hydroxyacyl-CoA + NAD(+) = a 3-oxoacyl-CoA + NADH + H(+)</text>
        <dbReference type="Rhea" id="RHEA:22432"/>
        <dbReference type="ChEBI" id="CHEBI:15378"/>
        <dbReference type="ChEBI" id="CHEBI:57318"/>
        <dbReference type="ChEBI" id="CHEBI:57540"/>
        <dbReference type="ChEBI" id="CHEBI:57945"/>
        <dbReference type="ChEBI" id="CHEBI:90726"/>
        <dbReference type="EC" id="1.1.1.35"/>
    </reaction>
</comment>
<dbReference type="InterPro" id="IPR001753">
    <property type="entry name" value="Enoyl-CoA_hydra/iso"/>
</dbReference>
<dbReference type="AlphaFoldDB" id="A0A285NDY3"/>
<dbReference type="Gene3D" id="1.10.1040.50">
    <property type="match status" value="1"/>
</dbReference>
<dbReference type="InterPro" id="IPR018376">
    <property type="entry name" value="Enoyl-CoA_hyd/isom_CS"/>
</dbReference>
<dbReference type="GO" id="GO:0070403">
    <property type="term" value="F:NAD+ binding"/>
    <property type="evidence" value="ECO:0007669"/>
    <property type="project" value="InterPro"/>
</dbReference>
<dbReference type="SUPFAM" id="SSF51735">
    <property type="entry name" value="NAD(P)-binding Rossmann-fold domains"/>
    <property type="match status" value="1"/>
</dbReference>
<evidence type="ECO:0000256" key="14">
    <source>
        <dbReference type="ARBA" id="ARBA00049556"/>
    </source>
</evidence>
<keyword evidence="8" id="KW-0520">NAD</keyword>
<dbReference type="InterPro" id="IPR006108">
    <property type="entry name" value="3HC_DH_C"/>
</dbReference>
<evidence type="ECO:0000256" key="7">
    <source>
        <dbReference type="ARBA" id="ARBA00023002"/>
    </source>
</evidence>